<accession>A0AAF0DY88</accession>
<name>A0AAF0DY88_9BASI</name>
<dbReference type="EMBL" id="CP119953">
    <property type="protein sequence ID" value="WFC95740.1"/>
    <property type="molecule type" value="Genomic_DNA"/>
</dbReference>
<dbReference type="Proteomes" id="UP001216638">
    <property type="component" value="Chromosome 3"/>
</dbReference>
<organism evidence="1 2">
    <name type="scientific">Malassezia brasiliensis</name>
    <dbReference type="NCBI Taxonomy" id="1821822"/>
    <lineage>
        <taxon>Eukaryota</taxon>
        <taxon>Fungi</taxon>
        <taxon>Dikarya</taxon>
        <taxon>Basidiomycota</taxon>
        <taxon>Ustilaginomycotina</taxon>
        <taxon>Malasseziomycetes</taxon>
        <taxon>Malasseziales</taxon>
        <taxon>Malasseziaceae</taxon>
        <taxon>Malassezia</taxon>
    </lineage>
</organism>
<proteinExistence type="predicted"/>
<evidence type="ECO:0000313" key="1">
    <source>
        <dbReference type="EMBL" id="WFC95740.1"/>
    </source>
</evidence>
<evidence type="ECO:0000313" key="2">
    <source>
        <dbReference type="Proteomes" id="UP001216638"/>
    </source>
</evidence>
<protein>
    <submittedName>
        <fullName evidence="1">Uncharacterized protein</fullName>
    </submittedName>
</protein>
<reference evidence="1" key="1">
    <citation type="submission" date="2023-03" db="EMBL/GenBank/DDBJ databases">
        <title>Mating type loci evolution in Malassezia.</title>
        <authorList>
            <person name="Coelho M.A."/>
        </authorList>
    </citation>
    <scope>NUCLEOTIDE SEQUENCE</scope>
    <source>
        <strain evidence="1">CBS 14135</strain>
    </source>
</reference>
<keyword evidence="2" id="KW-1185">Reference proteome</keyword>
<gene>
    <name evidence="1" type="ORF">MBRA1_002394</name>
</gene>
<sequence length="456" mass="51412">MDWYVERVKESRTRLAIGSADSAEALLLLMRYARRRRDVYTLRRLRTSVAAWTQQHREQASLRSDDVPKHEPLLLTRLDNTLFGLAAEQDNWSVMHNLVKSRNEEHWTPFMCRAMLRTKGALQMVTGEAHVADAAQTLSDDERHARNALWSHFLDEFGMQIRRAQTDLSKDKSRVFTPLPTWIVAALLDLYARSCRAHQALALANVYLTSLPVESEQAPRVLRAGPSHLITDPDAPIPGPTLLHTLLSAFVRAGEPHNAGQIFEKMARTPLPGPASPSGPLLPLDTRFLFEPDVRTVLLAMDAVAATAPSGRGEAMLVLLQTVERTWGVLSPDAAHRTPLLLDARPFTKLLHFARNARDTRLVRRVLRFQYGALRRELRWRRWHGSTTARTVPIPNEYALLKRWEAELGKLRKHGYLDAAHAQALVSLATFVTAQRHAAARRAASLQGMHTQKTSL</sequence>
<dbReference type="AlphaFoldDB" id="A0AAF0DY88"/>